<protein>
    <recommendedName>
        <fullName evidence="1">Mutator-like transposase domain-containing protein</fullName>
    </recommendedName>
</protein>
<comment type="caution">
    <text evidence="2">The sequence shown here is derived from an EMBL/GenBank/DDBJ whole genome shotgun (WGS) entry which is preliminary data.</text>
</comment>
<reference evidence="2 3" key="1">
    <citation type="submission" date="2019-05" db="EMBL/GenBank/DDBJ databases">
        <title>Another draft genome of Portunus trituberculatus and its Hox gene families provides insights of decapod evolution.</title>
        <authorList>
            <person name="Jeong J.-H."/>
            <person name="Song I."/>
            <person name="Kim S."/>
            <person name="Choi T."/>
            <person name="Kim D."/>
            <person name="Ryu S."/>
            <person name="Kim W."/>
        </authorList>
    </citation>
    <scope>NUCLEOTIDE SEQUENCE [LARGE SCALE GENOMIC DNA]</scope>
    <source>
        <tissue evidence="2">Muscle</tissue>
    </source>
</reference>
<sequence>MEAEEAIVMWKKSQDRKLRYTTYIGDGDSSAWKGITNLKPYGKRHPVQKEECKTHVKRMRTALIKLRD</sequence>
<proteinExistence type="predicted"/>
<dbReference type="Pfam" id="PF20700">
    <property type="entry name" value="Mutator"/>
    <property type="match status" value="1"/>
</dbReference>
<accession>A0A5B7EUU5</accession>
<name>A0A5B7EUU5_PORTR</name>
<evidence type="ECO:0000313" key="3">
    <source>
        <dbReference type="Proteomes" id="UP000324222"/>
    </source>
</evidence>
<dbReference type="EMBL" id="VSRR010003713">
    <property type="protein sequence ID" value="MPC37195.1"/>
    <property type="molecule type" value="Genomic_DNA"/>
</dbReference>
<keyword evidence="3" id="KW-1185">Reference proteome</keyword>
<dbReference type="Proteomes" id="UP000324222">
    <property type="component" value="Unassembled WGS sequence"/>
</dbReference>
<dbReference type="InterPro" id="IPR049012">
    <property type="entry name" value="Mutator_transp_dom"/>
</dbReference>
<dbReference type="AlphaFoldDB" id="A0A5B7EUU5"/>
<evidence type="ECO:0000313" key="2">
    <source>
        <dbReference type="EMBL" id="MPC37195.1"/>
    </source>
</evidence>
<organism evidence="2 3">
    <name type="scientific">Portunus trituberculatus</name>
    <name type="common">Swimming crab</name>
    <name type="synonym">Neptunus trituberculatus</name>
    <dbReference type="NCBI Taxonomy" id="210409"/>
    <lineage>
        <taxon>Eukaryota</taxon>
        <taxon>Metazoa</taxon>
        <taxon>Ecdysozoa</taxon>
        <taxon>Arthropoda</taxon>
        <taxon>Crustacea</taxon>
        <taxon>Multicrustacea</taxon>
        <taxon>Malacostraca</taxon>
        <taxon>Eumalacostraca</taxon>
        <taxon>Eucarida</taxon>
        <taxon>Decapoda</taxon>
        <taxon>Pleocyemata</taxon>
        <taxon>Brachyura</taxon>
        <taxon>Eubrachyura</taxon>
        <taxon>Portunoidea</taxon>
        <taxon>Portunidae</taxon>
        <taxon>Portuninae</taxon>
        <taxon>Portunus</taxon>
    </lineage>
</organism>
<evidence type="ECO:0000259" key="1">
    <source>
        <dbReference type="Pfam" id="PF20700"/>
    </source>
</evidence>
<gene>
    <name evidence="2" type="ORF">E2C01_030669</name>
</gene>
<feature type="domain" description="Mutator-like transposase" evidence="1">
    <location>
        <begin position="1"/>
        <end position="66"/>
    </location>
</feature>